<evidence type="ECO:0000313" key="6">
    <source>
        <dbReference type="Proteomes" id="UP000652219"/>
    </source>
</evidence>
<keyword evidence="3" id="KW-0560">Oxidoreductase</keyword>
<keyword evidence="2" id="KW-0274">FAD</keyword>
<gene>
    <name evidence="5" type="ORF">CSOJ01_10665</name>
</gene>
<dbReference type="GO" id="GO:0016491">
    <property type="term" value="F:oxidoreductase activity"/>
    <property type="evidence" value="ECO:0007669"/>
    <property type="project" value="UniProtKB-KW"/>
</dbReference>
<feature type="domain" description="FAD-binding" evidence="4">
    <location>
        <begin position="2"/>
        <end position="355"/>
    </location>
</feature>
<evidence type="ECO:0000256" key="3">
    <source>
        <dbReference type="ARBA" id="ARBA00023002"/>
    </source>
</evidence>
<protein>
    <submittedName>
        <fullName evidence="5">Pyridine nucleotide-disulfide oxidoreductase</fullName>
    </submittedName>
</protein>
<evidence type="ECO:0000259" key="4">
    <source>
        <dbReference type="Pfam" id="PF01494"/>
    </source>
</evidence>
<dbReference type="Pfam" id="PF01494">
    <property type="entry name" value="FAD_binding_3"/>
    <property type="match status" value="1"/>
</dbReference>
<dbReference type="PANTHER" id="PTHR46865:SF2">
    <property type="entry name" value="MONOOXYGENASE"/>
    <property type="match status" value="1"/>
</dbReference>
<dbReference type="Gene3D" id="3.50.50.60">
    <property type="entry name" value="FAD/NAD(P)-binding domain"/>
    <property type="match status" value="1"/>
</dbReference>
<comment type="caution">
    <text evidence="5">The sequence shown here is derived from an EMBL/GenBank/DDBJ whole genome shotgun (WGS) entry which is preliminary data.</text>
</comment>
<dbReference type="PANTHER" id="PTHR46865">
    <property type="entry name" value="OXIDOREDUCTASE-RELATED"/>
    <property type="match status" value="1"/>
</dbReference>
<keyword evidence="6" id="KW-1185">Reference proteome</keyword>
<name>A0A8H6J096_9PEZI</name>
<dbReference type="SUPFAM" id="SSF51905">
    <property type="entry name" value="FAD/NAD(P)-binding domain"/>
    <property type="match status" value="1"/>
</dbReference>
<dbReference type="InterPro" id="IPR036188">
    <property type="entry name" value="FAD/NAD-bd_sf"/>
</dbReference>
<proteinExistence type="predicted"/>
<reference evidence="5 6" key="1">
    <citation type="journal article" date="2020" name="Phytopathology">
        <title>Genome Sequence Resources of Colletotrichum truncatum, C. plurivorum, C. musicola, and C. sojae: Four Species Pathogenic to Soybean (Glycine max).</title>
        <authorList>
            <person name="Rogerio F."/>
            <person name="Boufleur T.R."/>
            <person name="Ciampi-Guillardi M."/>
            <person name="Sukno S.A."/>
            <person name="Thon M.R."/>
            <person name="Massola Junior N.S."/>
            <person name="Baroncelli R."/>
        </authorList>
    </citation>
    <scope>NUCLEOTIDE SEQUENCE [LARGE SCALE GENOMIC DNA]</scope>
    <source>
        <strain evidence="5 6">LFN0009</strain>
    </source>
</reference>
<dbReference type="EMBL" id="WIGN01000228">
    <property type="protein sequence ID" value="KAF6803768.1"/>
    <property type="molecule type" value="Genomic_DNA"/>
</dbReference>
<evidence type="ECO:0000313" key="5">
    <source>
        <dbReference type="EMBL" id="KAF6803768.1"/>
    </source>
</evidence>
<sequence length="425" mass="47064">MRVLISGAGIAGPTLAYFLAKTGARVTVLDRSRDLLRQGQNVDVGNSAVAVIRKMGLMDELRRWNTTEKGTRILDDGGKTLASFPLREGSLASPTSEFEVLRGDLAWLIYGATRDAPKKNVEYLFGTTAKRVISNDDRAVEVELSDGQVREFDLLVVADGQRSALRGQCFPEEAVTMVDKDMYVVYATIPRVPGDDDWWNVFFALGSRIITLRPDPHGTIRAMVTKMPLDEGQREAWRAAAAKGGDRAAQQELVRREFEGAGWQVGRVLDGMEAAPDYYFQAVEQVRMERWSAGRVVCLGDAAHAPSPLTGMGASLAITGAYVLAGELSGLLEGEHPTRALEDFERKFRPFVEEVQKIPSMFPGSAHPATPRQRWMLHAALSTMDWVLARVSSMPWVQRRFLNDETTEDTDFPLPKYPKLEAGGF</sequence>
<evidence type="ECO:0000256" key="2">
    <source>
        <dbReference type="ARBA" id="ARBA00022827"/>
    </source>
</evidence>
<organism evidence="5 6">
    <name type="scientific">Colletotrichum sojae</name>
    <dbReference type="NCBI Taxonomy" id="2175907"/>
    <lineage>
        <taxon>Eukaryota</taxon>
        <taxon>Fungi</taxon>
        <taxon>Dikarya</taxon>
        <taxon>Ascomycota</taxon>
        <taxon>Pezizomycotina</taxon>
        <taxon>Sordariomycetes</taxon>
        <taxon>Hypocreomycetidae</taxon>
        <taxon>Glomerellales</taxon>
        <taxon>Glomerellaceae</taxon>
        <taxon>Colletotrichum</taxon>
        <taxon>Colletotrichum orchidearum species complex</taxon>
    </lineage>
</organism>
<dbReference type="GO" id="GO:0071949">
    <property type="term" value="F:FAD binding"/>
    <property type="evidence" value="ECO:0007669"/>
    <property type="project" value="InterPro"/>
</dbReference>
<dbReference type="InterPro" id="IPR002938">
    <property type="entry name" value="FAD-bd"/>
</dbReference>
<keyword evidence="1" id="KW-0285">Flavoprotein</keyword>
<dbReference type="InterPro" id="IPR051704">
    <property type="entry name" value="FAD_aromatic-hydroxylase"/>
</dbReference>
<accession>A0A8H6J096</accession>
<dbReference type="PRINTS" id="PR00420">
    <property type="entry name" value="RNGMNOXGNASE"/>
</dbReference>
<dbReference type="AlphaFoldDB" id="A0A8H6J096"/>
<evidence type="ECO:0000256" key="1">
    <source>
        <dbReference type="ARBA" id="ARBA00022630"/>
    </source>
</evidence>
<dbReference type="Proteomes" id="UP000652219">
    <property type="component" value="Unassembled WGS sequence"/>
</dbReference>